<proteinExistence type="predicted"/>
<name>F0ZKX8_DICPU</name>
<evidence type="ECO:0000256" key="1">
    <source>
        <dbReference type="SAM" id="MobiDB-lite"/>
    </source>
</evidence>
<organism evidence="2 3">
    <name type="scientific">Dictyostelium purpureum</name>
    <name type="common">Slime mold</name>
    <dbReference type="NCBI Taxonomy" id="5786"/>
    <lineage>
        <taxon>Eukaryota</taxon>
        <taxon>Amoebozoa</taxon>
        <taxon>Evosea</taxon>
        <taxon>Eumycetozoa</taxon>
        <taxon>Dictyostelia</taxon>
        <taxon>Dictyosteliales</taxon>
        <taxon>Dictyosteliaceae</taxon>
        <taxon>Dictyostelium</taxon>
    </lineage>
</organism>
<evidence type="ECO:0000313" key="2">
    <source>
        <dbReference type="EMBL" id="EGC35392.1"/>
    </source>
</evidence>
<dbReference type="EMBL" id="GL871061">
    <property type="protein sequence ID" value="EGC35392.1"/>
    <property type="molecule type" value="Genomic_DNA"/>
</dbReference>
<evidence type="ECO:0000313" key="3">
    <source>
        <dbReference type="Proteomes" id="UP000001064"/>
    </source>
</evidence>
<dbReference type="OMA" id="YFRMLQV"/>
<dbReference type="eggNOG" id="ENOG502RIME">
    <property type="taxonomic scope" value="Eukaryota"/>
</dbReference>
<dbReference type="FunCoup" id="F0ZKX8">
    <property type="interactions" value="229"/>
</dbReference>
<keyword evidence="3" id="KW-1185">Reference proteome</keyword>
<dbReference type="KEGG" id="dpp:DICPUDRAFT_92036"/>
<accession>F0ZKX8</accession>
<dbReference type="GeneID" id="10501485"/>
<dbReference type="AlphaFoldDB" id="F0ZKX8"/>
<gene>
    <name evidence="2" type="ORF">DICPUDRAFT_92036</name>
</gene>
<feature type="region of interest" description="Disordered" evidence="1">
    <location>
        <begin position="1"/>
        <end position="65"/>
    </location>
</feature>
<dbReference type="OrthoDB" id="10506146at2759"/>
<dbReference type="VEuPathDB" id="AmoebaDB:DICPUDRAFT_92036"/>
<dbReference type="Proteomes" id="UP000001064">
    <property type="component" value="Unassembled WGS sequence"/>
</dbReference>
<dbReference type="InParanoid" id="F0ZKX8"/>
<feature type="compositionally biased region" description="Low complexity" evidence="1">
    <location>
        <begin position="29"/>
        <end position="44"/>
    </location>
</feature>
<protein>
    <submittedName>
        <fullName evidence="2">Uncharacterized protein</fullName>
    </submittedName>
</protein>
<reference evidence="3" key="1">
    <citation type="journal article" date="2011" name="Genome Biol.">
        <title>Comparative genomics of the social amoebae Dictyostelium discoideum and Dictyostelium purpureum.</title>
        <authorList>
            <consortium name="US DOE Joint Genome Institute (JGI-PGF)"/>
            <person name="Sucgang R."/>
            <person name="Kuo A."/>
            <person name="Tian X."/>
            <person name="Salerno W."/>
            <person name="Parikh A."/>
            <person name="Feasley C.L."/>
            <person name="Dalin E."/>
            <person name="Tu H."/>
            <person name="Huang E."/>
            <person name="Barry K."/>
            <person name="Lindquist E."/>
            <person name="Shapiro H."/>
            <person name="Bruce D."/>
            <person name="Schmutz J."/>
            <person name="Salamov A."/>
            <person name="Fey P."/>
            <person name="Gaudet P."/>
            <person name="Anjard C."/>
            <person name="Babu M.M."/>
            <person name="Basu S."/>
            <person name="Bushmanova Y."/>
            <person name="van der Wel H."/>
            <person name="Katoh-Kurasawa M."/>
            <person name="Dinh C."/>
            <person name="Coutinho P.M."/>
            <person name="Saito T."/>
            <person name="Elias M."/>
            <person name="Schaap P."/>
            <person name="Kay R.R."/>
            <person name="Henrissat B."/>
            <person name="Eichinger L."/>
            <person name="Rivero F."/>
            <person name="Putnam N.H."/>
            <person name="West C.M."/>
            <person name="Loomis W.F."/>
            <person name="Chisholm R.L."/>
            <person name="Shaulsky G."/>
            <person name="Strassmann J.E."/>
            <person name="Queller D.C."/>
            <person name="Kuspa A."/>
            <person name="Grigoriev I.V."/>
        </authorList>
    </citation>
    <scope>NUCLEOTIDE SEQUENCE [LARGE SCALE GENOMIC DNA]</scope>
    <source>
        <strain evidence="3">QSDP1</strain>
    </source>
</reference>
<sequence length="81" mass="8833">MSSIFDFFKSPKNTSLSSSLDSIQPPQLSKSASNSPSLNSSSENAFMRTTSSPSIDIPNASNKDRESSYFRMLQVIEGSSF</sequence>
<dbReference type="RefSeq" id="XP_003288068.1">
    <property type="nucleotide sequence ID" value="XM_003288020.1"/>
</dbReference>
<feature type="compositionally biased region" description="Polar residues" evidence="1">
    <location>
        <begin position="11"/>
        <end position="28"/>
    </location>
</feature>